<gene>
    <name evidence="2" type="ORF">CIK84_14740</name>
</gene>
<proteinExistence type="predicted"/>
<name>A0A2N7S164_9MICC</name>
<sequence length="117" mass="13178">MRCAQHQDLQPLHELHGRRMLKYLGLSNNDPGDTLPMWHGVDKKKRALALLASVLLASAMFFLTSWLLSDAPKTSFTKYVPVMFAALTLSLSTVIAERSLVRAPGKSEQDQLEQWKN</sequence>
<organism evidence="2 3">
    <name type="scientific">Glutamicibacter arilaitensis</name>
    <dbReference type="NCBI Taxonomy" id="256701"/>
    <lineage>
        <taxon>Bacteria</taxon>
        <taxon>Bacillati</taxon>
        <taxon>Actinomycetota</taxon>
        <taxon>Actinomycetes</taxon>
        <taxon>Micrococcales</taxon>
        <taxon>Micrococcaceae</taxon>
        <taxon>Glutamicibacter</taxon>
    </lineage>
</organism>
<dbReference type="EMBL" id="PNQX01000002">
    <property type="protein sequence ID" value="PMQ19881.1"/>
    <property type="molecule type" value="Genomic_DNA"/>
</dbReference>
<evidence type="ECO:0000256" key="1">
    <source>
        <dbReference type="SAM" id="Phobius"/>
    </source>
</evidence>
<dbReference type="Proteomes" id="UP000235739">
    <property type="component" value="Unassembled WGS sequence"/>
</dbReference>
<evidence type="ECO:0000313" key="3">
    <source>
        <dbReference type="Proteomes" id="UP000235739"/>
    </source>
</evidence>
<protein>
    <submittedName>
        <fullName evidence="2">Uncharacterized protein</fullName>
    </submittedName>
</protein>
<reference evidence="2 3" key="1">
    <citation type="journal article" date="2017" name="Elife">
        <title>Extensive horizontal gene transfer in cheese-associated bacteria.</title>
        <authorList>
            <person name="Bonham K.S."/>
            <person name="Wolfe B.E."/>
            <person name="Dutton R.J."/>
        </authorList>
    </citation>
    <scope>NUCLEOTIDE SEQUENCE [LARGE SCALE GENOMIC DNA]</scope>
    <source>
        <strain evidence="2 3">JB182</strain>
    </source>
</reference>
<keyword evidence="1" id="KW-0812">Transmembrane</keyword>
<keyword evidence="1" id="KW-1133">Transmembrane helix</keyword>
<dbReference type="AlphaFoldDB" id="A0A2N7S164"/>
<evidence type="ECO:0000313" key="2">
    <source>
        <dbReference type="EMBL" id="PMQ19881.1"/>
    </source>
</evidence>
<keyword evidence="1" id="KW-0472">Membrane</keyword>
<feature type="transmembrane region" description="Helical" evidence="1">
    <location>
        <begin position="47"/>
        <end position="67"/>
    </location>
</feature>
<feature type="transmembrane region" description="Helical" evidence="1">
    <location>
        <begin position="79"/>
        <end position="96"/>
    </location>
</feature>
<comment type="caution">
    <text evidence="2">The sequence shown here is derived from an EMBL/GenBank/DDBJ whole genome shotgun (WGS) entry which is preliminary data.</text>
</comment>
<accession>A0A2N7S164</accession>